<dbReference type="STRING" id="1121485.GCA_000426485_00305"/>
<evidence type="ECO:0000259" key="4">
    <source>
        <dbReference type="PROSITE" id="PS01124"/>
    </source>
</evidence>
<dbReference type="Proteomes" id="UP000297861">
    <property type="component" value="Unassembled WGS sequence"/>
</dbReference>
<dbReference type="RefSeq" id="WP_134435491.1">
    <property type="nucleotide sequence ID" value="NZ_SOML01000001.1"/>
</dbReference>
<dbReference type="PANTHER" id="PTHR40055">
    <property type="entry name" value="TRANSCRIPTIONAL REGULATOR YGIV-RELATED"/>
    <property type="match status" value="1"/>
</dbReference>
<dbReference type="EMBL" id="SOML01000001">
    <property type="protein sequence ID" value="TFD99119.1"/>
    <property type="molecule type" value="Genomic_DNA"/>
</dbReference>
<dbReference type="AlphaFoldDB" id="A0A4Y8L8Z2"/>
<dbReference type="InterPro" id="IPR018060">
    <property type="entry name" value="HTH_AraC"/>
</dbReference>
<dbReference type="Gene3D" id="1.10.10.60">
    <property type="entry name" value="Homeodomain-like"/>
    <property type="match status" value="2"/>
</dbReference>
<comment type="caution">
    <text evidence="5">The sequence shown here is derived from an EMBL/GenBank/DDBJ whole genome shotgun (WGS) entry which is preliminary data.</text>
</comment>
<accession>A0A4Y8L8Z2</accession>
<keyword evidence="1" id="KW-0805">Transcription regulation</keyword>
<keyword evidence="6" id="KW-1185">Reference proteome</keyword>
<dbReference type="PROSITE" id="PS00041">
    <property type="entry name" value="HTH_ARAC_FAMILY_1"/>
    <property type="match status" value="1"/>
</dbReference>
<dbReference type="PROSITE" id="PS01124">
    <property type="entry name" value="HTH_ARAC_FAMILY_2"/>
    <property type="match status" value="1"/>
</dbReference>
<dbReference type="Pfam" id="PF12833">
    <property type="entry name" value="HTH_18"/>
    <property type="match status" value="1"/>
</dbReference>
<dbReference type="SMART" id="SM00871">
    <property type="entry name" value="AraC_E_bind"/>
    <property type="match status" value="1"/>
</dbReference>
<evidence type="ECO:0000256" key="1">
    <source>
        <dbReference type="ARBA" id="ARBA00023015"/>
    </source>
</evidence>
<organism evidence="5 6">
    <name type="scientific">Dysgonomonas capnocytophagoides</name>
    <dbReference type="NCBI Taxonomy" id="45254"/>
    <lineage>
        <taxon>Bacteria</taxon>
        <taxon>Pseudomonadati</taxon>
        <taxon>Bacteroidota</taxon>
        <taxon>Bacteroidia</taxon>
        <taxon>Bacteroidales</taxon>
        <taxon>Dysgonomonadaceae</taxon>
        <taxon>Dysgonomonas</taxon>
    </lineage>
</organism>
<name>A0A4Y8L8Z2_9BACT</name>
<dbReference type="Pfam" id="PF06445">
    <property type="entry name" value="GyrI-like"/>
    <property type="match status" value="1"/>
</dbReference>
<proteinExistence type="predicted"/>
<evidence type="ECO:0000313" key="6">
    <source>
        <dbReference type="Proteomes" id="UP000297861"/>
    </source>
</evidence>
<feature type="domain" description="HTH araC/xylS-type" evidence="4">
    <location>
        <begin position="97"/>
        <end position="195"/>
    </location>
</feature>
<dbReference type="InterPro" id="IPR010499">
    <property type="entry name" value="AraC_E-bd"/>
</dbReference>
<evidence type="ECO:0000313" key="5">
    <source>
        <dbReference type="EMBL" id="TFD99119.1"/>
    </source>
</evidence>
<dbReference type="InterPro" id="IPR050908">
    <property type="entry name" value="SmbC-like"/>
</dbReference>
<evidence type="ECO:0000256" key="2">
    <source>
        <dbReference type="ARBA" id="ARBA00023125"/>
    </source>
</evidence>
<dbReference type="InterPro" id="IPR025868">
    <property type="entry name" value="Zn_ribbon_dom_put"/>
</dbReference>
<protein>
    <submittedName>
        <fullName evidence="5">Helix-turn-helix domain-containing protein</fullName>
    </submittedName>
</protein>
<sequence length="363" mass="42287">MGNHVCQSCGMPLYKPEMFGTDSKGAAIEDYCLYCYQDGQFTSDVTMNEMIKLCSKYVESQGGLKEEYIKNMQILYPTLKRWAQKEDTQAEYYKSVNKALDYINNHLNETITLETLAGITNISPYHFHRIFKAVIGENISQYIQRLRLEYVAHQLQTSSESLEILAEATGYQSTQSLSKAFKKRFEIPPSIYKQTPNKWTIQRADQLFPRICKIYPKHLIYLNTIESSMTYRDIWRKLYSFSIFSKLLYEGSESIGACFDFGCLDKELNPEFRASLSIEYPVLSNKHISCTSTEDGIYAVFTHHGDYTNLPDLYKSIWFIWLPQSRYLFRKGIIFEKYLNNPDNTEKDKLLTEVYIPICPKKA</sequence>
<dbReference type="SUPFAM" id="SSF46689">
    <property type="entry name" value="Homeodomain-like"/>
    <property type="match status" value="2"/>
</dbReference>
<dbReference type="Pfam" id="PF12674">
    <property type="entry name" value="Zn_ribbon_2"/>
    <property type="match status" value="1"/>
</dbReference>
<dbReference type="InterPro" id="IPR009057">
    <property type="entry name" value="Homeodomain-like_sf"/>
</dbReference>
<dbReference type="InterPro" id="IPR018062">
    <property type="entry name" value="HTH_AraC-typ_CS"/>
</dbReference>
<dbReference type="SMART" id="SM00342">
    <property type="entry name" value="HTH_ARAC"/>
    <property type="match status" value="1"/>
</dbReference>
<keyword evidence="3" id="KW-0804">Transcription</keyword>
<dbReference type="SUPFAM" id="SSF55136">
    <property type="entry name" value="Probable bacterial effector-binding domain"/>
    <property type="match status" value="1"/>
</dbReference>
<dbReference type="Gene3D" id="3.20.80.10">
    <property type="entry name" value="Regulatory factor, effector binding domain"/>
    <property type="match status" value="1"/>
</dbReference>
<dbReference type="GO" id="GO:0043565">
    <property type="term" value="F:sequence-specific DNA binding"/>
    <property type="evidence" value="ECO:0007669"/>
    <property type="project" value="InterPro"/>
</dbReference>
<dbReference type="InterPro" id="IPR011256">
    <property type="entry name" value="Reg_factor_effector_dom_sf"/>
</dbReference>
<gene>
    <name evidence="5" type="ORF">E2605_03320</name>
</gene>
<dbReference type="GO" id="GO:0003700">
    <property type="term" value="F:DNA-binding transcription factor activity"/>
    <property type="evidence" value="ECO:0007669"/>
    <property type="project" value="InterPro"/>
</dbReference>
<dbReference type="InterPro" id="IPR029442">
    <property type="entry name" value="GyrI-like"/>
</dbReference>
<dbReference type="OrthoDB" id="9816011at2"/>
<dbReference type="PANTHER" id="PTHR40055:SF1">
    <property type="entry name" value="TRANSCRIPTIONAL REGULATOR YGIV-RELATED"/>
    <property type="match status" value="1"/>
</dbReference>
<keyword evidence="2" id="KW-0238">DNA-binding</keyword>
<evidence type="ECO:0000256" key="3">
    <source>
        <dbReference type="ARBA" id="ARBA00023163"/>
    </source>
</evidence>
<reference evidence="5 6" key="1">
    <citation type="submission" date="2019-03" db="EMBL/GenBank/DDBJ databases">
        <title>San Antonio Military Medical Center submission to MRSN (WRAIR), pending publication.</title>
        <authorList>
            <person name="Blyth D.M."/>
            <person name="Mccarthy S.L."/>
            <person name="Schall S.E."/>
            <person name="Stam J.A."/>
            <person name="Ong A.C."/>
            <person name="Mcgann P.T."/>
        </authorList>
    </citation>
    <scope>NUCLEOTIDE SEQUENCE [LARGE SCALE GENOMIC DNA]</scope>
    <source>
        <strain evidence="5 6">MRSN571793</strain>
    </source>
</reference>